<organism evidence="4">
    <name type="scientific">Melanaphis sacchari</name>
    <dbReference type="NCBI Taxonomy" id="742174"/>
    <lineage>
        <taxon>Eukaryota</taxon>
        <taxon>Metazoa</taxon>
        <taxon>Ecdysozoa</taxon>
        <taxon>Arthropoda</taxon>
        <taxon>Hexapoda</taxon>
        <taxon>Insecta</taxon>
        <taxon>Pterygota</taxon>
        <taxon>Neoptera</taxon>
        <taxon>Paraneoptera</taxon>
        <taxon>Hemiptera</taxon>
        <taxon>Sternorrhyncha</taxon>
        <taxon>Aphidomorpha</taxon>
        <taxon>Aphidoidea</taxon>
        <taxon>Aphididae</taxon>
        <taxon>Aphidini</taxon>
        <taxon>Melanaphis</taxon>
    </lineage>
</organism>
<protein>
    <submittedName>
        <fullName evidence="4">Glyoxylate reductase</fullName>
    </submittedName>
</protein>
<dbReference type="PANTHER" id="PTHR10996">
    <property type="entry name" value="2-HYDROXYACID DEHYDROGENASE-RELATED"/>
    <property type="match status" value="1"/>
</dbReference>
<dbReference type="InterPro" id="IPR050223">
    <property type="entry name" value="D-isomer_2-hydroxyacid_DH"/>
</dbReference>
<dbReference type="GO" id="GO:0005829">
    <property type="term" value="C:cytosol"/>
    <property type="evidence" value="ECO:0007669"/>
    <property type="project" value="TreeGrafter"/>
</dbReference>
<dbReference type="Pfam" id="PF02826">
    <property type="entry name" value="2-Hacid_dh_C"/>
    <property type="match status" value="1"/>
</dbReference>
<dbReference type="GO" id="GO:0030267">
    <property type="term" value="F:glyoxylate reductase (NADPH) activity"/>
    <property type="evidence" value="ECO:0007669"/>
    <property type="project" value="TreeGrafter"/>
</dbReference>
<proteinExistence type="inferred from homology"/>
<dbReference type="EMBL" id="GFXV01007368">
    <property type="protein sequence ID" value="MBW19173.1"/>
    <property type="molecule type" value="Transcribed_RNA"/>
</dbReference>
<reference evidence="4" key="1">
    <citation type="submission" date="2017-10" db="EMBL/GenBank/DDBJ databases">
        <title>Transcriptome Assembly of Sugarcane Aphid Adults.</title>
        <authorList>
            <person name="Scully E.D."/>
            <person name="Palmer N.A."/>
            <person name="Geib S.M."/>
            <person name="Sarath G."/>
            <person name="Sattler S.E."/>
        </authorList>
    </citation>
    <scope>NUCLEOTIDE SEQUENCE</scope>
    <source>
        <tissue evidence="4">Whole body</tissue>
    </source>
</reference>
<dbReference type="SUPFAM" id="SSF51735">
    <property type="entry name" value="NAD(P)-binding Rossmann-fold domains"/>
    <property type="match status" value="1"/>
</dbReference>
<evidence type="ECO:0000259" key="3">
    <source>
        <dbReference type="Pfam" id="PF02826"/>
    </source>
</evidence>
<evidence type="ECO:0000256" key="1">
    <source>
        <dbReference type="ARBA" id="ARBA00005854"/>
    </source>
</evidence>
<evidence type="ECO:0000313" key="4">
    <source>
        <dbReference type="EMBL" id="MBW19173.1"/>
    </source>
</evidence>
<dbReference type="InterPro" id="IPR036291">
    <property type="entry name" value="NAD(P)-bd_dom_sf"/>
</dbReference>
<dbReference type="PANTHER" id="PTHR10996:SF257">
    <property type="entry name" value="GLYOXYLATE REDUCTASE 1"/>
    <property type="match status" value="1"/>
</dbReference>
<gene>
    <name evidence="4" type="primary">gyaR</name>
</gene>
<name>A0A2H8TXZ8_9HEMI</name>
<dbReference type="Gene3D" id="3.40.50.720">
    <property type="entry name" value="NAD(P)-binding Rossmann-like Domain"/>
    <property type="match status" value="1"/>
</dbReference>
<dbReference type="OrthoDB" id="298012at2759"/>
<feature type="domain" description="D-isomer specific 2-hydroxyacid dehydrogenase NAD-binding" evidence="3">
    <location>
        <begin position="3"/>
        <end position="100"/>
    </location>
</feature>
<dbReference type="AlphaFoldDB" id="A0A2H8TXZ8"/>
<keyword evidence="2" id="KW-0560">Oxidoreductase</keyword>
<dbReference type="GO" id="GO:0016618">
    <property type="term" value="F:hydroxypyruvate reductase [NAD(P)H] activity"/>
    <property type="evidence" value="ECO:0007669"/>
    <property type="project" value="TreeGrafter"/>
</dbReference>
<evidence type="ECO:0000256" key="2">
    <source>
        <dbReference type="ARBA" id="ARBA00023002"/>
    </source>
</evidence>
<dbReference type="InterPro" id="IPR006140">
    <property type="entry name" value="D-isomer_DH_NAD-bd"/>
</dbReference>
<sequence>MCGRNIKGSVVGILGCGRIGISIAEKLANFKISQLLYISRSEKPEVKALSGKLVTVDELMERSDFVVVAAALNDETKFIVNRERIATMKSNAILVNIGRGH</sequence>
<comment type="similarity">
    <text evidence="1">Belongs to the D-isomer specific 2-hydroxyacid dehydrogenase family.</text>
</comment>
<dbReference type="GO" id="GO:0051287">
    <property type="term" value="F:NAD binding"/>
    <property type="evidence" value="ECO:0007669"/>
    <property type="project" value="InterPro"/>
</dbReference>
<accession>A0A2H8TXZ8</accession>